<evidence type="ECO:0000256" key="2">
    <source>
        <dbReference type="ARBA" id="ARBA00022573"/>
    </source>
</evidence>
<keyword evidence="2" id="KW-0169">Cobalamin biosynthesis</keyword>
<dbReference type="RefSeq" id="WP_344952712.1">
    <property type="nucleotide sequence ID" value="NZ_BAAAZG010000039.1"/>
</dbReference>
<dbReference type="SUPFAM" id="SSF53335">
    <property type="entry name" value="S-adenosyl-L-methionine-dependent methyltransferases"/>
    <property type="match status" value="1"/>
</dbReference>
<dbReference type="InterPro" id="IPR014777">
    <property type="entry name" value="4pyrrole_Mease_sub1"/>
</dbReference>
<feature type="compositionally biased region" description="Basic and acidic residues" evidence="6">
    <location>
        <begin position="394"/>
        <end position="410"/>
    </location>
</feature>
<protein>
    <submittedName>
        <fullName evidence="8">Bifunctional cobalt-precorrin-7 (C(5))-methyltransferase/cobalt-precorrin-6B (C(15))-methyltransferase</fullName>
    </submittedName>
</protein>
<dbReference type="PIRSF" id="PIRSF036428">
    <property type="entry name" value="CobL"/>
    <property type="match status" value="1"/>
</dbReference>
<dbReference type="Proteomes" id="UP001500683">
    <property type="component" value="Unassembled WGS sequence"/>
</dbReference>
<dbReference type="PANTHER" id="PTHR43182">
    <property type="entry name" value="COBALT-PRECORRIN-6B C(15)-METHYLTRANSFERASE (DECARBOXYLATING)"/>
    <property type="match status" value="1"/>
</dbReference>
<dbReference type="CDD" id="cd11644">
    <property type="entry name" value="Precorrin-6Y-MT"/>
    <property type="match status" value="1"/>
</dbReference>
<dbReference type="Gene3D" id="3.30.950.10">
    <property type="entry name" value="Methyltransferase, Cobalt-precorrin-4 Transmethylase, Domain 2"/>
    <property type="match status" value="1"/>
</dbReference>
<proteinExistence type="predicted"/>
<dbReference type="InterPro" id="IPR050714">
    <property type="entry name" value="Cobalamin_biosynth_MTase"/>
</dbReference>
<evidence type="ECO:0000313" key="8">
    <source>
        <dbReference type="EMBL" id="GAA4086308.1"/>
    </source>
</evidence>
<dbReference type="Pfam" id="PF00590">
    <property type="entry name" value="TP_methylase"/>
    <property type="match status" value="1"/>
</dbReference>
<evidence type="ECO:0000256" key="6">
    <source>
        <dbReference type="SAM" id="MobiDB-lite"/>
    </source>
</evidence>
<feature type="region of interest" description="Disordered" evidence="6">
    <location>
        <begin position="394"/>
        <end position="429"/>
    </location>
</feature>
<evidence type="ECO:0000256" key="5">
    <source>
        <dbReference type="ARBA" id="ARBA00022691"/>
    </source>
</evidence>
<accession>A0ABP7WCW1</accession>
<reference evidence="9" key="1">
    <citation type="journal article" date="2019" name="Int. J. Syst. Evol. Microbiol.">
        <title>The Global Catalogue of Microorganisms (GCM) 10K type strain sequencing project: providing services to taxonomists for standard genome sequencing and annotation.</title>
        <authorList>
            <consortium name="The Broad Institute Genomics Platform"/>
            <consortium name="The Broad Institute Genome Sequencing Center for Infectious Disease"/>
            <person name="Wu L."/>
            <person name="Ma J."/>
        </authorList>
    </citation>
    <scope>NUCLEOTIDE SEQUENCE [LARGE SCALE GENOMIC DNA]</scope>
    <source>
        <strain evidence="9">JCM 16702</strain>
    </source>
</reference>
<dbReference type="InterPro" id="IPR014776">
    <property type="entry name" value="4pyrrole_Mease_sub2"/>
</dbReference>
<organism evidence="8 9">
    <name type="scientific">Actinomadura miaoliensis</name>
    <dbReference type="NCBI Taxonomy" id="430685"/>
    <lineage>
        <taxon>Bacteria</taxon>
        <taxon>Bacillati</taxon>
        <taxon>Actinomycetota</taxon>
        <taxon>Actinomycetes</taxon>
        <taxon>Streptosporangiales</taxon>
        <taxon>Thermomonosporaceae</taxon>
        <taxon>Actinomadura</taxon>
    </lineage>
</organism>
<gene>
    <name evidence="8" type="ORF">GCM10022214_53010</name>
</gene>
<dbReference type="PANTHER" id="PTHR43182:SF1">
    <property type="entry name" value="COBALT-PRECORRIN-7 C(5)-METHYLTRANSFERASE"/>
    <property type="match status" value="1"/>
</dbReference>
<name>A0ABP7WCW1_9ACTN</name>
<dbReference type="InterPro" id="IPR029063">
    <property type="entry name" value="SAM-dependent_MTases_sf"/>
</dbReference>
<dbReference type="InterPro" id="IPR000878">
    <property type="entry name" value="4pyrrol_Mease"/>
</dbReference>
<evidence type="ECO:0000256" key="1">
    <source>
        <dbReference type="ARBA" id="ARBA00004953"/>
    </source>
</evidence>
<dbReference type="NCBIfam" id="TIGR02467">
    <property type="entry name" value="CbiE"/>
    <property type="match status" value="1"/>
</dbReference>
<feature type="domain" description="Tetrapyrrole methylase" evidence="7">
    <location>
        <begin position="12"/>
        <end position="179"/>
    </location>
</feature>
<dbReference type="InterPro" id="IPR035996">
    <property type="entry name" value="4pyrrol_Methylase_sf"/>
</dbReference>
<evidence type="ECO:0000256" key="3">
    <source>
        <dbReference type="ARBA" id="ARBA00022603"/>
    </source>
</evidence>
<comment type="caution">
    <text evidence="8">The sequence shown here is derived from an EMBL/GenBank/DDBJ whole genome shotgun (WGS) entry which is preliminary data.</text>
</comment>
<dbReference type="Gene3D" id="3.40.1010.10">
    <property type="entry name" value="Cobalt-precorrin-4 Transmethylase, Domain 1"/>
    <property type="match status" value="1"/>
</dbReference>
<evidence type="ECO:0000259" key="7">
    <source>
        <dbReference type="Pfam" id="PF00590"/>
    </source>
</evidence>
<comment type="pathway">
    <text evidence="1">Cofactor biosynthesis; adenosylcobalamin biosynthesis.</text>
</comment>
<evidence type="ECO:0000313" key="9">
    <source>
        <dbReference type="Proteomes" id="UP001500683"/>
    </source>
</evidence>
<dbReference type="InterPro" id="IPR012818">
    <property type="entry name" value="CbiE"/>
</dbReference>
<keyword evidence="5" id="KW-0949">S-adenosyl-L-methionine</keyword>
<sequence length="429" mass="45245">MITVIGYDGSPLPAEARALLEEAALVVGGARHLAAVPVPDAARRVVLGDVTAALDEIDAAGAETNVVVVASGDPGFFGIVRALRERGHRPRVLPALSSVARAFGRAGLPWDDALVVSAHGRESRRAVNACRAHPKVAVLTAPGFGPAELARELFPQTPRTFVVCENLGEPDERVVHVRPAEATTRPWRDPNVVLVLDPFRSVGPKGWIAGTPPGPATWALPEEAFDHRDSMVTKAEVRAFALAKLGPRVGDMVWDVGAGSGSVAIECARFGAAVVAVERDAASCERIRANVRAHAVKVAVSRGEAPHVLEHLPDPDAVFVGGGGPEVVRACASRALRSVVVALAAVERVRPTLDALTAEGLSAQAVQLQANRFSPLPGDVHRLAATNPVFVVWGDREPPPVPPARDDRTGRRPQTIAELPDDSDTRSAQ</sequence>
<evidence type="ECO:0000256" key="4">
    <source>
        <dbReference type="ARBA" id="ARBA00022679"/>
    </source>
</evidence>
<dbReference type="InterPro" id="IPR006365">
    <property type="entry name" value="Cbl_synth_CobL"/>
</dbReference>
<keyword evidence="9" id="KW-1185">Reference proteome</keyword>
<dbReference type="EMBL" id="BAAAZG010000039">
    <property type="protein sequence ID" value="GAA4086308.1"/>
    <property type="molecule type" value="Genomic_DNA"/>
</dbReference>
<dbReference type="NCBIfam" id="TIGR02469">
    <property type="entry name" value="CbiT"/>
    <property type="match status" value="1"/>
</dbReference>
<dbReference type="InterPro" id="IPR014008">
    <property type="entry name" value="Cbl_synth_MTase_CbiT"/>
</dbReference>
<keyword evidence="3" id="KW-0489">Methyltransferase</keyword>
<dbReference type="Gene3D" id="3.40.50.150">
    <property type="entry name" value="Vaccinia Virus protein VP39"/>
    <property type="match status" value="1"/>
</dbReference>
<keyword evidence="4" id="KW-0808">Transferase</keyword>
<dbReference type="SUPFAM" id="SSF53790">
    <property type="entry name" value="Tetrapyrrole methylase"/>
    <property type="match status" value="1"/>
</dbReference>